<comment type="subcellular location">
    <subcellularLocation>
        <location evidence="2">Membrane</location>
    </subcellularLocation>
</comment>
<dbReference type="AlphaFoldDB" id="A0A495DMG3"/>
<keyword evidence="4 13" id="KW-0597">Phosphoprotein</keyword>
<evidence type="ECO:0000256" key="2">
    <source>
        <dbReference type="ARBA" id="ARBA00004370"/>
    </source>
</evidence>
<dbReference type="PANTHER" id="PTHR45339">
    <property type="entry name" value="HYBRID SIGNAL TRANSDUCTION HISTIDINE KINASE J"/>
    <property type="match status" value="1"/>
</dbReference>
<evidence type="ECO:0000259" key="14">
    <source>
        <dbReference type="PROSITE" id="PS50109"/>
    </source>
</evidence>
<dbReference type="SMART" id="SM00387">
    <property type="entry name" value="HATPase_c"/>
    <property type="match status" value="1"/>
</dbReference>
<dbReference type="InterPro" id="IPR011006">
    <property type="entry name" value="CheY-like_superfamily"/>
</dbReference>
<dbReference type="SMART" id="SM00448">
    <property type="entry name" value="REC"/>
    <property type="match status" value="1"/>
</dbReference>
<dbReference type="RefSeq" id="WP_121209902.1">
    <property type="nucleotide sequence ID" value="NZ_RBIM01000001.1"/>
</dbReference>
<evidence type="ECO:0000256" key="7">
    <source>
        <dbReference type="ARBA" id="ARBA00022741"/>
    </source>
</evidence>
<dbReference type="SMART" id="SM00388">
    <property type="entry name" value="HisKA"/>
    <property type="match status" value="1"/>
</dbReference>
<dbReference type="SUPFAM" id="SSF47384">
    <property type="entry name" value="Homodimeric domain of signal transducing histidine kinase"/>
    <property type="match status" value="1"/>
</dbReference>
<dbReference type="CDD" id="cd16922">
    <property type="entry name" value="HATPase_EvgS-ArcB-TorS-like"/>
    <property type="match status" value="1"/>
</dbReference>
<evidence type="ECO:0000256" key="6">
    <source>
        <dbReference type="ARBA" id="ARBA00022692"/>
    </source>
</evidence>
<evidence type="ECO:0000259" key="15">
    <source>
        <dbReference type="PROSITE" id="PS50110"/>
    </source>
</evidence>
<dbReference type="OrthoDB" id="9774458at2"/>
<comment type="catalytic activity">
    <reaction evidence="1">
        <text>ATP + protein L-histidine = ADP + protein N-phospho-L-histidine.</text>
        <dbReference type="EC" id="2.7.13.3"/>
    </reaction>
</comment>
<dbReference type="EMBL" id="RBIM01000001">
    <property type="protein sequence ID" value="RKR04085.1"/>
    <property type="molecule type" value="Genomic_DNA"/>
</dbReference>
<dbReference type="CDD" id="cd04598">
    <property type="entry name" value="CBS_pair_GGDEF_EAL"/>
    <property type="match status" value="1"/>
</dbReference>
<dbReference type="InterPro" id="IPR046342">
    <property type="entry name" value="CBS_dom_sf"/>
</dbReference>
<evidence type="ECO:0000313" key="17">
    <source>
        <dbReference type="Proteomes" id="UP000273675"/>
    </source>
</evidence>
<dbReference type="CDD" id="cd17546">
    <property type="entry name" value="REC_hyHK_CKI1_RcsC-like"/>
    <property type="match status" value="1"/>
</dbReference>
<dbReference type="SUPFAM" id="SSF54631">
    <property type="entry name" value="CBS-domain pair"/>
    <property type="match status" value="1"/>
</dbReference>
<evidence type="ECO:0000256" key="8">
    <source>
        <dbReference type="ARBA" id="ARBA00022777"/>
    </source>
</evidence>
<dbReference type="InterPro" id="IPR003661">
    <property type="entry name" value="HisK_dim/P_dom"/>
</dbReference>
<dbReference type="Pfam" id="PF02518">
    <property type="entry name" value="HATPase_c"/>
    <property type="match status" value="1"/>
</dbReference>
<keyword evidence="5" id="KW-0808">Transferase</keyword>
<comment type="caution">
    <text evidence="16">The sequence shown here is derived from an EMBL/GenBank/DDBJ whole genome shotgun (WGS) entry which is preliminary data.</text>
</comment>
<keyword evidence="9" id="KW-0067">ATP-binding</keyword>
<gene>
    <name evidence="16" type="ORF">C7435_0529</name>
</gene>
<organism evidence="16 17">
    <name type="scientific">Maricaulis maris</name>
    <dbReference type="NCBI Taxonomy" id="74318"/>
    <lineage>
        <taxon>Bacteria</taxon>
        <taxon>Pseudomonadati</taxon>
        <taxon>Pseudomonadota</taxon>
        <taxon>Alphaproteobacteria</taxon>
        <taxon>Maricaulales</taxon>
        <taxon>Maricaulaceae</taxon>
        <taxon>Maricaulis</taxon>
    </lineage>
</organism>
<keyword evidence="11" id="KW-0902">Two-component regulatory system</keyword>
<dbReference type="CDD" id="cd00082">
    <property type="entry name" value="HisKA"/>
    <property type="match status" value="1"/>
</dbReference>
<dbReference type="Pfam" id="PF00072">
    <property type="entry name" value="Response_reg"/>
    <property type="match status" value="1"/>
</dbReference>
<dbReference type="InterPro" id="IPR001789">
    <property type="entry name" value="Sig_transdc_resp-reg_receiver"/>
</dbReference>
<dbReference type="EC" id="2.7.13.3" evidence="3"/>
<evidence type="ECO:0000256" key="3">
    <source>
        <dbReference type="ARBA" id="ARBA00012438"/>
    </source>
</evidence>
<keyword evidence="12" id="KW-0472">Membrane</keyword>
<evidence type="ECO:0000256" key="1">
    <source>
        <dbReference type="ARBA" id="ARBA00000085"/>
    </source>
</evidence>
<name>A0A495DMG3_9PROT</name>
<evidence type="ECO:0000313" key="16">
    <source>
        <dbReference type="EMBL" id="RKR04085.1"/>
    </source>
</evidence>
<evidence type="ECO:0000256" key="4">
    <source>
        <dbReference type="ARBA" id="ARBA00022553"/>
    </source>
</evidence>
<evidence type="ECO:0000256" key="5">
    <source>
        <dbReference type="ARBA" id="ARBA00022679"/>
    </source>
</evidence>
<dbReference type="PROSITE" id="PS50109">
    <property type="entry name" value="HIS_KIN"/>
    <property type="match status" value="1"/>
</dbReference>
<protein>
    <recommendedName>
        <fullName evidence="3">histidine kinase</fullName>
        <ecNumber evidence="3">2.7.13.3</ecNumber>
    </recommendedName>
</protein>
<evidence type="ECO:0000256" key="12">
    <source>
        <dbReference type="ARBA" id="ARBA00023136"/>
    </source>
</evidence>
<dbReference type="InterPro" id="IPR005467">
    <property type="entry name" value="His_kinase_dom"/>
</dbReference>
<evidence type="ECO:0000256" key="10">
    <source>
        <dbReference type="ARBA" id="ARBA00022989"/>
    </source>
</evidence>
<feature type="modified residue" description="4-aspartylphosphate" evidence="13">
    <location>
        <position position="463"/>
    </location>
</feature>
<dbReference type="Proteomes" id="UP000273675">
    <property type="component" value="Unassembled WGS sequence"/>
</dbReference>
<dbReference type="SUPFAM" id="SSF52172">
    <property type="entry name" value="CheY-like"/>
    <property type="match status" value="1"/>
</dbReference>
<dbReference type="FunFam" id="1.10.287.130:FF:000004">
    <property type="entry name" value="Ethylene receptor 1"/>
    <property type="match status" value="1"/>
</dbReference>
<dbReference type="Gene3D" id="1.10.287.130">
    <property type="match status" value="1"/>
</dbReference>
<evidence type="ECO:0000256" key="9">
    <source>
        <dbReference type="ARBA" id="ARBA00022840"/>
    </source>
</evidence>
<evidence type="ECO:0000256" key="11">
    <source>
        <dbReference type="ARBA" id="ARBA00023012"/>
    </source>
</evidence>
<dbReference type="PRINTS" id="PR00344">
    <property type="entry name" value="BCTRLSENSOR"/>
</dbReference>
<dbReference type="Gene3D" id="3.40.50.2300">
    <property type="match status" value="1"/>
</dbReference>
<dbReference type="Gene3D" id="3.30.565.10">
    <property type="entry name" value="Histidine kinase-like ATPase, C-terminal domain"/>
    <property type="match status" value="1"/>
</dbReference>
<dbReference type="PROSITE" id="PS50110">
    <property type="entry name" value="RESPONSE_REGULATORY"/>
    <property type="match status" value="1"/>
</dbReference>
<keyword evidence="8 16" id="KW-0418">Kinase</keyword>
<dbReference type="GO" id="GO:0000155">
    <property type="term" value="F:phosphorelay sensor kinase activity"/>
    <property type="evidence" value="ECO:0007669"/>
    <property type="project" value="InterPro"/>
</dbReference>
<dbReference type="InterPro" id="IPR003594">
    <property type="entry name" value="HATPase_dom"/>
</dbReference>
<feature type="domain" description="Histidine kinase" evidence="14">
    <location>
        <begin position="167"/>
        <end position="388"/>
    </location>
</feature>
<dbReference type="SUPFAM" id="SSF55874">
    <property type="entry name" value="ATPase domain of HSP90 chaperone/DNA topoisomerase II/histidine kinase"/>
    <property type="match status" value="1"/>
</dbReference>
<dbReference type="PANTHER" id="PTHR45339:SF1">
    <property type="entry name" value="HYBRID SIGNAL TRANSDUCTION HISTIDINE KINASE J"/>
    <property type="match status" value="1"/>
</dbReference>
<proteinExistence type="predicted"/>
<dbReference type="GO" id="GO:0016020">
    <property type="term" value="C:membrane"/>
    <property type="evidence" value="ECO:0007669"/>
    <property type="project" value="UniProtKB-SubCell"/>
</dbReference>
<dbReference type="FunFam" id="3.30.565.10:FF:000010">
    <property type="entry name" value="Sensor histidine kinase RcsC"/>
    <property type="match status" value="1"/>
</dbReference>
<dbReference type="InterPro" id="IPR036890">
    <property type="entry name" value="HATPase_C_sf"/>
</dbReference>
<feature type="domain" description="Response regulatory" evidence="15">
    <location>
        <begin position="414"/>
        <end position="531"/>
    </location>
</feature>
<reference evidence="16 17" key="1">
    <citation type="submission" date="2018-10" db="EMBL/GenBank/DDBJ databases">
        <title>Genomic Encyclopedia of Type Strains, Phase IV (KMG-IV): sequencing the most valuable type-strain genomes for metagenomic binning, comparative biology and taxonomic classification.</title>
        <authorList>
            <person name="Goeker M."/>
        </authorList>
    </citation>
    <scope>NUCLEOTIDE SEQUENCE [LARGE SCALE GENOMIC DNA]</scope>
    <source>
        <strain evidence="16 17">DSM 4734</strain>
    </source>
</reference>
<keyword evidence="7" id="KW-0547">Nucleotide-binding</keyword>
<keyword evidence="6" id="KW-0812">Transmembrane</keyword>
<accession>A0A495DMG3</accession>
<dbReference type="Pfam" id="PF00512">
    <property type="entry name" value="HisKA"/>
    <property type="match status" value="1"/>
</dbReference>
<dbReference type="InterPro" id="IPR004358">
    <property type="entry name" value="Sig_transdc_His_kin-like_C"/>
</dbReference>
<sequence length="547" mass="59327">MSRLVRDVVVDAPVLAPDVTGEEVYNYLSEDENLLVIAVVQDGRPVGLVSRDQFFLRMADRHGRALFGRRPITFMMNKTPLIVDATTPVNELNTLIVRNSASALMDGFIVMHNDAYFGVGTTLALFRMMARESAERNHKLSALAEQLGRARIEALAASKAKSDFLATMSHEIRTPLNGVLGVAQLLMTTELDEEQADFVRVIDDSGKILLRLLNDILDLSKIEAGKMELDPRPFSPVALARDTRALWLGRASEQAIDFTVNVDESDPARYVGDLVRLKQVVFNLVGNAIKFTEAGTVEADISLHMIGRRRSVMRVEVRDTGCGIPLDAQAGLFSSFTQADAETTRLHGGSGLGLAISRRLVELMGGTIGFRSTPGEGSTFWFEVPLRREDALTAAADEPAPQPLAAPTPAPQARILVAEDNMVNQAVARGFLKLRGLQADYVNNGQAAVDAVSTGAYDLVLMDMEMPVMDGLRACQEIRRLAGPNQHVPIIALTANALGSARDRCLAAGMNDVVTKPIERETFFRALDAHLDPGASAGGEIEQRGAA</sequence>
<dbReference type="GO" id="GO:0005524">
    <property type="term" value="F:ATP binding"/>
    <property type="evidence" value="ECO:0007669"/>
    <property type="project" value="UniProtKB-KW"/>
</dbReference>
<evidence type="ECO:0000256" key="13">
    <source>
        <dbReference type="PROSITE-ProRule" id="PRU00169"/>
    </source>
</evidence>
<keyword evidence="10" id="KW-1133">Transmembrane helix</keyword>
<dbReference type="InterPro" id="IPR036097">
    <property type="entry name" value="HisK_dim/P_sf"/>
</dbReference>